<dbReference type="EMBL" id="LJXB01000038">
    <property type="protein sequence ID" value="KPU62027.1"/>
    <property type="molecule type" value="Genomic_DNA"/>
</dbReference>
<accession>A0A0P8X7C0</accession>
<proteinExistence type="predicted"/>
<gene>
    <name evidence="1" type="ORF">AN403_5955</name>
</gene>
<name>A0A0P8X7C0_PSEFL</name>
<evidence type="ECO:0000313" key="1">
    <source>
        <dbReference type="EMBL" id="KPU62027.1"/>
    </source>
</evidence>
<protein>
    <submittedName>
        <fullName evidence="1">Uncharacterized protein</fullName>
    </submittedName>
</protein>
<comment type="caution">
    <text evidence="1">The sequence shown here is derived from an EMBL/GenBank/DDBJ whole genome shotgun (WGS) entry which is preliminary data.</text>
</comment>
<dbReference type="Proteomes" id="UP000050349">
    <property type="component" value="Unassembled WGS sequence"/>
</dbReference>
<reference evidence="1 2" key="1">
    <citation type="submission" date="2015-09" db="EMBL/GenBank/DDBJ databases">
        <authorList>
            <person name="Jackson K.R."/>
            <person name="Lunt B.L."/>
            <person name="Fisher J.N.B."/>
            <person name="Gardner A.V."/>
            <person name="Bailey M.E."/>
            <person name="Deus L.M."/>
            <person name="Earl A.S."/>
            <person name="Gibby P.D."/>
            <person name="Hartmann K.A."/>
            <person name="Liu J.E."/>
            <person name="Manci A.M."/>
            <person name="Nielsen D.A."/>
            <person name="Solomon M.B."/>
            <person name="Breakwell D.P."/>
            <person name="Burnett S.H."/>
            <person name="Grose J.H."/>
        </authorList>
    </citation>
    <scope>NUCLEOTIDE SEQUENCE [LARGE SCALE GENOMIC DNA]</scope>
    <source>
        <strain evidence="1 2">S613</strain>
    </source>
</reference>
<organism evidence="1 2">
    <name type="scientific">Pseudomonas fluorescens</name>
    <dbReference type="NCBI Taxonomy" id="294"/>
    <lineage>
        <taxon>Bacteria</taxon>
        <taxon>Pseudomonadati</taxon>
        <taxon>Pseudomonadota</taxon>
        <taxon>Gammaproteobacteria</taxon>
        <taxon>Pseudomonadales</taxon>
        <taxon>Pseudomonadaceae</taxon>
        <taxon>Pseudomonas</taxon>
    </lineage>
</organism>
<evidence type="ECO:0000313" key="2">
    <source>
        <dbReference type="Proteomes" id="UP000050349"/>
    </source>
</evidence>
<dbReference type="AlphaFoldDB" id="A0A0P8X7C0"/>
<sequence length="59" mass="6377">MISIHTIERRTAGARGTLVAIGISGRIAKVSATRALHEVAANRCHVAQLRRCSTPQRLT</sequence>